<organism evidence="3 4">
    <name type="scientific">Algivirga pacifica</name>
    <dbReference type="NCBI Taxonomy" id="1162670"/>
    <lineage>
        <taxon>Bacteria</taxon>
        <taxon>Pseudomonadati</taxon>
        <taxon>Bacteroidota</taxon>
        <taxon>Cytophagia</taxon>
        <taxon>Cytophagales</taxon>
        <taxon>Flammeovirgaceae</taxon>
        <taxon>Algivirga</taxon>
    </lineage>
</organism>
<dbReference type="Gene3D" id="2.60.40.10">
    <property type="entry name" value="Immunoglobulins"/>
    <property type="match status" value="2"/>
</dbReference>
<feature type="compositionally biased region" description="Low complexity" evidence="1">
    <location>
        <begin position="135"/>
        <end position="148"/>
    </location>
</feature>
<feature type="domain" description="Secretion system C-terminal sorting" evidence="2">
    <location>
        <begin position="504"/>
        <end position="576"/>
    </location>
</feature>
<dbReference type="RefSeq" id="WP_345371213.1">
    <property type="nucleotide sequence ID" value="NZ_BAABJX010000029.1"/>
</dbReference>
<evidence type="ECO:0000313" key="3">
    <source>
        <dbReference type="EMBL" id="GAA4833741.1"/>
    </source>
</evidence>
<reference evidence="4" key="1">
    <citation type="journal article" date="2019" name="Int. J. Syst. Evol. Microbiol.">
        <title>The Global Catalogue of Microorganisms (GCM) 10K type strain sequencing project: providing services to taxonomists for standard genome sequencing and annotation.</title>
        <authorList>
            <consortium name="The Broad Institute Genomics Platform"/>
            <consortium name="The Broad Institute Genome Sequencing Center for Infectious Disease"/>
            <person name="Wu L."/>
            <person name="Ma J."/>
        </authorList>
    </citation>
    <scope>NUCLEOTIDE SEQUENCE [LARGE SCALE GENOMIC DNA]</scope>
    <source>
        <strain evidence="4">JCM 18326</strain>
    </source>
</reference>
<dbReference type="Proteomes" id="UP001500298">
    <property type="component" value="Unassembled WGS sequence"/>
</dbReference>
<sequence>MEIRPLTLIAYLFTFLMVGSVTHVLAQDYQDYEVPYVSCEVKAASSESSMDGVISFSYGGGAGGPYRIVVFNENGSYYEEFDKEEAGEMTIKNLPPQFYDVRVYDNQFVDGVCFPTIGVEEKEETPPTKPDEPTIPKNPQEPTQPEEPTTCEDIRMKSYPKFIEESSRDAYDGMIEITVEGGMGSMMYEWTGPNGYTSYEKDATEMTAGRYTVKVTDERGCVAYFTYYMRTAVDEGVEEEVACDMTVRVKHSDETKAGAKDGFIHVEINGGEAPYQVTWMGPDDYYTTEESSSKSQASGLKKGQYYLYIEDANGCENSFSYYIYQGEAAEENLCDKVDIFLTEITTGNIMDGYRDKGDIYVKAIGGTGPYQYYWKGPNGYEAEGEFIDNLSQGVYQVTVVDYNGCSYAEEILVANYSCNYADLEIKVKKPSSIDAADGELEILGSEENQYLWIYDNGSQFAEGTKVTGVPVGEVWVEIIYPNSCVQEQSLYLDYEAAEARFTTYPNPSNGVFNLKFPATVNKAIPVEVLDLSGKVVATISLEGYNIQQVSLESLEKGIYMIKRADGDRIETERIIIK</sequence>
<name>A0ABP9DA73_9BACT</name>
<evidence type="ECO:0000313" key="4">
    <source>
        <dbReference type="Proteomes" id="UP001500298"/>
    </source>
</evidence>
<dbReference type="Pfam" id="PF18962">
    <property type="entry name" value="Por_Secre_tail"/>
    <property type="match status" value="1"/>
</dbReference>
<feature type="compositionally biased region" description="Basic and acidic residues" evidence="1">
    <location>
        <begin position="124"/>
        <end position="134"/>
    </location>
</feature>
<evidence type="ECO:0000259" key="2">
    <source>
        <dbReference type="Pfam" id="PF18962"/>
    </source>
</evidence>
<dbReference type="NCBIfam" id="TIGR04183">
    <property type="entry name" value="Por_Secre_tail"/>
    <property type="match status" value="1"/>
</dbReference>
<accession>A0ABP9DA73</accession>
<dbReference type="InterPro" id="IPR013783">
    <property type="entry name" value="Ig-like_fold"/>
</dbReference>
<proteinExistence type="predicted"/>
<protein>
    <recommendedName>
        <fullName evidence="2">Secretion system C-terminal sorting domain-containing protein</fullName>
    </recommendedName>
</protein>
<gene>
    <name evidence="3" type="ORF">GCM10023331_18700</name>
</gene>
<comment type="caution">
    <text evidence="3">The sequence shown here is derived from an EMBL/GenBank/DDBJ whole genome shotgun (WGS) entry which is preliminary data.</text>
</comment>
<dbReference type="EMBL" id="BAABJX010000029">
    <property type="protein sequence ID" value="GAA4833741.1"/>
    <property type="molecule type" value="Genomic_DNA"/>
</dbReference>
<feature type="region of interest" description="Disordered" evidence="1">
    <location>
        <begin position="119"/>
        <end position="150"/>
    </location>
</feature>
<evidence type="ECO:0000256" key="1">
    <source>
        <dbReference type="SAM" id="MobiDB-lite"/>
    </source>
</evidence>
<dbReference type="InterPro" id="IPR026444">
    <property type="entry name" value="Secre_tail"/>
</dbReference>
<keyword evidence="4" id="KW-1185">Reference proteome</keyword>